<proteinExistence type="predicted"/>
<reference evidence="2" key="1">
    <citation type="journal article" date="2020" name="Nature">
        <title>Giant virus diversity and host interactions through global metagenomics.</title>
        <authorList>
            <person name="Schulz F."/>
            <person name="Roux S."/>
            <person name="Paez-Espino D."/>
            <person name="Jungbluth S."/>
            <person name="Walsh D.A."/>
            <person name="Denef V.J."/>
            <person name="McMahon K.D."/>
            <person name="Konstantinidis K.T."/>
            <person name="Eloe-Fadrosh E.A."/>
            <person name="Kyrpides N.C."/>
            <person name="Woyke T."/>
        </authorList>
    </citation>
    <scope>NUCLEOTIDE SEQUENCE</scope>
    <source>
        <strain evidence="2">GVMAG-S-1016704-142</strain>
    </source>
</reference>
<keyword evidence="1" id="KW-0175">Coiled coil</keyword>
<sequence length="120" mass="14229">MSIQLQIKERESIKLEITRNNQTNKQLRKRLNTIEEEIKEYIDQQKQDGVKYEDSSFMIEYKTSYKRKCKKEKESDTIRLLHDLGISDGKDAYKTIQNIQVGEPVEISKLKVIKYKSKNS</sequence>
<dbReference type="EMBL" id="MN740565">
    <property type="protein sequence ID" value="QHU33949.1"/>
    <property type="molecule type" value="Genomic_DNA"/>
</dbReference>
<evidence type="ECO:0000256" key="1">
    <source>
        <dbReference type="SAM" id="Coils"/>
    </source>
</evidence>
<accession>A0A6C0LT65</accession>
<evidence type="ECO:0008006" key="3">
    <source>
        <dbReference type="Google" id="ProtNLM"/>
    </source>
</evidence>
<evidence type="ECO:0000313" key="2">
    <source>
        <dbReference type="EMBL" id="QHU33949.1"/>
    </source>
</evidence>
<name>A0A6C0LT65_9ZZZZ</name>
<organism evidence="2">
    <name type="scientific">viral metagenome</name>
    <dbReference type="NCBI Taxonomy" id="1070528"/>
    <lineage>
        <taxon>unclassified sequences</taxon>
        <taxon>metagenomes</taxon>
        <taxon>organismal metagenomes</taxon>
    </lineage>
</organism>
<protein>
    <recommendedName>
        <fullName evidence="3">Host-nuclease inhibitor protein</fullName>
    </recommendedName>
</protein>
<dbReference type="AlphaFoldDB" id="A0A6C0LT65"/>
<feature type="coiled-coil region" evidence="1">
    <location>
        <begin position="17"/>
        <end position="44"/>
    </location>
</feature>